<dbReference type="PANTHER" id="PTHR21716:SF68">
    <property type="entry name" value="TRANSPORT PROTEIN YTVI-RELATED"/>
    <property type="match status" value="1"/>
</dbReference>
<comment type="subcellular location">
    <subcellularLocation>
        <location evidence="1">Membrane</location>
        <topology evidence="1">Multi-pass membrane protein</topology>
    </subcellularLocation>
</comment>
<evidence type="ECO:0000256" key="2">
    <source>
        <dbReference type="ARBA" id="ARBA00009773"/>
    </source>
</evidence>
<feature type="transmembrane region" description="Helical" evidence="6">
    <location>
        <begin position="241"/>
        <end position="271"/>
    </location>
</feature>
<evidence type="ECO:0000313" key="8">
    <source>
        <dbReference type="Proteomes" id="UP001225646"/>
    </source>
</evidence>
<evidence type="ECO:0000256" key="1">
    <source>
        <dbReference type="ARBA" id="ARBA00004141"/>
    </source>
</evidence>
<name>A0ABT9VKV8_9BACI</name>
<gene>
    <name evidence="7" type="ORF">J2S06_000674</name>
</gene>
<evidence type="ECO:0000256" key="6">
    <source>
        <dbReference type="SAM" id="Phobius"/>
    </source>
</evidence>
<accession>A0ABT9VKV8</accession>
<feature type="transmembrane region" description="Helical" evidence="6">
    <location>
        <begin position="62"/>
        <end position="80"/>
    </location>
</feature>
<keyword evidence="4 6" id="KW-1133">Transmembrane helix</keyword>
<keyword evidence="8" id="KW-1185">Reference proteome</keyword>
<evidence type="ECO:0000313" key="7">
    <source>
        <dbReference type="EMBL" id="MDQ0161604.1"/>
    </source>
</evidence>
<dbReference type="NCBIfam" id="TIGR02872">
    <property type="entry name" value="spore_ytvI"/>
    <property type="match status" value="1"/>
</dbReference>
<feature type="transmembrane region" description="Helical" evidence="6">
    <location>
        <begin position="162"/>
        <end position="180"/>
    </location>
</feature>
<keyword evidence="3 6" id="KW-0812">Transmembrane</keyword>
<dbReference type="RefSeq" id="WP_419151282.1">
    <property type="nucleotide sequence ID" value="NZ_JAUSTR010000001.1"/>
</dbReference>
<evidence type="ECO:0000256" key="4">
    <source>
        <dbReference type="ARBA" id="ARBA00022989"/>
    </source>
</evidence>
<dbReference type="Pfam" id="PF01594">
    <property type="entry name" value="AI-2E_transport"/>
    <property type="match status" value="1"/>
</dbReference>
<dbReference type="InterPro" id="IPR014227">
    <property type="entry name" value="YtvI-like"/>
</dbReference>
<organism evidence="7 8">
    <name type="scientific">Aeribacillus alveayuensis</name>
    <dbReference type="NCBI Taxonomy" id="279215"/>
    <lineage>
        <taxon>Bacteria</taxon>
        <taxon>Bacillati</taxon>
        <taxon>Bacillota</taxon>
        <taxon>Bacilli</taxon>
        <taxon>Bacillales</taxon>
        <taxon>Bacillaceae</taxon>
        <taxon>Aeribacillus</taxon>
    </lineage>
</organism>
<reference evidence="7 8" key="1">
    <citation type="submission" date="2023-07" db="EMBL/GenBank/DDBJ databases">
        <title>Genomic Encyclopedia of Type Strains, Phase IV (KMG-IV): sequencing the most valuable type-strain genomes for metagenomic binning, comparative biology and taxonomic classification.</title>
        <authorList>
            <person name="Goeker M."/>
        </authorList>
    </citation>
    <scope>NUCLEOTIDE SEQUENCE [LARGE SCALE GENOMIC DNA]</scope>
    <source>
        <strain evidence="7 8">DSM 19092</strain>
    </source>
</reference>
<comment type="caution">
    <text evidence="7">The sequence shown here is derived from an EMBL/GenBank/DDBJ whole genome shotgun (WGS) entry which is preliminary data.</text>
</comment>
<evidence type="ECO:0000256" key="5">
    <source>
        <dbReference type="ARBA" id="ARBA00023136"/>
    </source>
</evidence>
<comment type="similarity">
    <text evidence="2">Belongs to the autoinducer-2 exporter (AI-2E) (TC 2.A.86) family.</text>
</comment>
<keyword evidence="5 6" id="KW-0472">Membrane</keyword>
<dbReference type="Proteomes" id="UP001225646">
    <property type="component" value="Unassembled WGS sequence"/>
</dbReference>
<feature type="transmembrane region" description="Helical" evidence="6">
    <location>
        <begin position="9"/>
        <end position="27"/>
    </location>
</feature>
<dbReference type="InterPro" id="IPR002549">
    <property type="entry name" value="AI-2E-like"/>
</dbReference>
<proteinExistence type="inferred from homology"/>
<sequence>MTAFFRKRTMIITFYLLLLLFIGYFILPISVPLVIAFITALLLDPIVHLLQNKGKIKRHFSVLIVFLLFLLLITFSTLFLTTKVIAEVIQIAENLPNYINDITNLWLNIEKSLYNSARDLPPEFVFEVSNQVEQFLQDTKNYLISAVNIENIKVLFTNIPNYLVNLLVYLIALFLFLLDLPRLKLRFYSHLTESTAEKVNFMFSRLSYVVMGFVKAQFLVSIVIFVASLIGLLLIVPEVALFMSLLIWVIDVIPILGSIIIMGPWTLFYLLSGDMAMATKLGILTAVLLIIRRTLEPKVMGSQIGLSPLSTLISMYLGLKLFGVLGFFIGPLILIVYNSAREAGIIKLNIKI</sequence>
<dbReference type="PANTHER" id="PTHR21716">
    <property type="entry name" value="TRANSMEMBRANE PROTEIN"/>
    <property type="match status" value="1"/>
</dbReference>
<evidence type="ECO:0000256" key="3">
    <source>
        <dbReference type="ARBA" id="ARBA00022692"/>
    </source>
</evidence>
<feature type="transmembrane region" description="Helical" evidence="6">
    <location>
        <begin position="315"/>
        <end position="337"/>
    </location>
</feature>
<dbReference type="EMBL" id="JAUSTR010000001">
    <property type="protein sequence ID" value="MDQ0161604.1"/>
    <property type="molecule type" value="Genomic_DNA"/>
</dbReference>
<protein>
    <submittedName>
        <fullName evidence="7">Sporulation integral membrane protein YtvI</fullName>
    </submittedName>
</protein>
<feature type="transmembrane region" description="Helical" evidence="6">
    <location>
        <begin position="208"/>
        <end position="235"/>
    </location>
</feature>